<evidence type="ECO:0000256" key="6">
    <source>
        <dbReference type="ARBA" id="ARBA00022989"/>
    </source>
</evidence>
<dbReference type="PANTHER" id="PTHR30574:SF1">
    <property type="entry name" value="SULPHUR TRANSPORT DOMAIN-CONTAINING PROTEIN"/>
    <property type="match status" value="1"/>
</dbReference>
<evidence type="ECO:0000313" key="11">
    <source>
        <dbReference type="Proteomes" id="UP000754644"/>
    </source>
</evidence>
<gene>
    <name evidence="10" type="ORF">HQ497_10870</name>
</gene>
<keyword evidence="2" id="KW-0813">Transport</keyword>
<comment type="caution">
    <text evidence="10">The sequence shown here is derived from an EMBL/GenBank/DDBJ whole genome shotgun (WGS) entry which is preliminary data.</text>
</comment>
<sequence length="180" mass="18994">MNDNPIISWKIAGVALGLLLTLATYLVSPLGVSTQFVVTDAIVLHKVAPAVAESNTYLAKYGVEQDWGVGYGWMLILGMIVGGGVTALMFRDKQPESDKGSMPAMWTAKFGPSEGKRYAASFFGGLLLLFGARLAGGCTSGHMISGISQLAVSSMIFGVVTFAVAILVAKLIYNNQVKIS</sequence>
<keyword evidence="6 9" id="KW-1133">Transmembrane helix</keyword>
<evidence type="ECO:0000256" key="3">
    <source>
        <dbReference type="ARBA" id="ARBA00022475"/>
    </source>
</evidence>
<organism evidence="10 11">
    <name type="scientific">SAR86 cluster bacterium</name>
    <dbReference type="NCBI Taxonomy" id="2030880"/>
    <lineage>
        <taxon>Bacteria</taxon>
        <taxon>Pseudomonadati</taxon>
        <taxon>Pseudomonadota</taxon>
        <taxon>Gammaproteobacteria</taxon>
        <taxon>SAR86 cluster</taxon>
    </lineage>
</organism>
<evidence type="ECO:0000256" key="9">
    <source>
        <dbReference type="SAM" id="Phobius"/>
    </source>
</evidence>
<evidence type="ECO:0000256" key="1">
    <source>
        <dbReference type="ARBA" id="ARBA00004429"/>
    </source>
</evidence>
<keyword evidence="4" id="KW-0997">Cell inner membrane</keyword>
<proteinExistence type="inferred from homology"/>
<evidence type="ECO:0000256" key="5">
    <source>
        <dbReference type="ARBA" id="ARBA00022692"/>
    </source>
</evidence>
<keyword evidence="7 9" id="KW-0472">Membrane</keyword>
<dbReference type="Pfam" id="PF04143">
    <property type="entry name" value="Sulf_transp"/>
    <property type="match status" value="1"/>
</dbReference>
<reference evidence="10" key="1">
    <citation type="submission" date="2020-05" db="EMBL/GenBank/DDBJ databases">
        <title>Sulfur intermediates as new biogeochemical hubs in an aquatic model microbial ecosystem.</title>
        <authorList>
            <person name="Vigneron A."/>
        </authorList>
    </citation>
    <scope>NUCLEOTIDE SEQUENCE</scope>
    <source>
        <strain evidence="10">Bin.250</strain>
    </source>
</reference>
<evidence type="ECO:0000256" key="2">
    <source>
        <dbReference type="ARBA" id="ARBA00022448"/>
    </source>
</evidence>
<dbReference type="EMBL" id="JABMOJ010000411">
    <property type="protein sequence ID" value="NQV65853.1"/>
    <property type="molecule type" value="Genomic_DNA"/>
</dbReference>
<feature type="transmembrane region" description="Helical" evidence="9">
    <location>
        <begin position="147"/>
        <end position="173"/>
    </location>
</feature>
<keyword evidence="3" id="KW-1003">Cell membrane</keyword>
<keyword evidence="5 9" id="KW-0812">Transmembrane</keyword>
<dbReference type="PANTHER" id="PTHR30574">
    <property type="entry name" value="INNER MEMBRANE PROTEIN YEDE"/>
    <property type="match status" value="1"/>
</dbReference>
<dbReference type="InterPro" id="IPR007272">
    <property type="entry name" value="Sulf_transp_TsuA/YedE"/>
</dbReference>
<dbReference type="GO" id="GO:0005886">
    <property type="term" value="C:plasma membrane"/>
    <property type="evidence" value="ECO:0007669"/>
    <property type="project" value="UniProtKB-SubCell"/>
</dbReference>
<protein>
    <submittedName>
        <fullName evidence="10">YeeE/YedE family protein</fullName>
    </submittedName>
</protein>
<dbReference type="Proteomes" id="UP000754644">
    <property type="component" value="Unassembled WGS sequence"/>
</dbReference>
<evidence type="ECO:0000313" key="10">
    <source>
        <dbReference type="EMBL" id="NQV65853.1"/>
    </source>
</evidence>
<accession>A0A972VX14</accession>
<evidence type="ECO:0000256" key="8">
    <source>
        <dbReference type="ARBA" id="ARBA00035655"/>
    </source>
</evidence>
<evidence type="ECO:0000256" key="4">
    <source>
        <dbReference type="ARBA" id="ARBA00022519"/>
    </source>
</evidence>
<feature type="transmembrane region" description="Helical" evidence="9">
    <location>
        <begin position="71"/>
        <end position="90"/>
    </location>
</feature>
<evidence type="ECO:0000256" key="7">
    <source>
        <dbReference type="ARBA" id="ARBA00023136"/>
    </source>
</evidence>
<feature type="transmembrane region" description="Helical" evidence="9">
    <location>
        <begin position="7"/>
        <end position="27"/>
    </location>
</feature>
<feature type="transmembrane region" description="Helical" evidence="9">
    <location>
        <begin position="118"/>
        <end position="135"/>
    </location>
</feature>
<dbReference type="AlphaFoldDB" id="A0A972VX14"/>
<comment type="similarity">
    <text evidence="8">Belongs to the TsuA/YedE (TC 9.B.102) family.</text>
</comment>
<comment type="subcellular location">
    <subcellularLocation>
        <location evidence="1">Cell inner membrane</location>
        <topology evidence="1">Multi-pass membrane protein</topology>
    </subcellularLocation>
</comment>
<name>A0A972VX14_9GAMM</name>